<proteinExistence type="predicted"/>
<keyword evidence="3" id="KW-1185">Reference proteome</keyword>
<gene>
    <name evidence="2" type="ORF">B0I03_101321</name>
</gene>
<organism evidence="2 3">
    <name type="scientific">Flavobacterium aquaticum</name>
    <dbReference type="NCBI Taxonomy" id="1236486"/>
    <lineage>
        <taxon>Bacteria</taxon>
        <taxon>Pseudomonadati</taxon>
        <taxon>Bacteroidota</taxon>
        <taxon>Flavobacteriia</taxon>
        <taxon>Flavobacteriales</taxon>
        <taxon>Flavobacteriaceae</taxon>
        <taxon>Flavobacterium</taxon>
    </lineage>
</organism>
<dbReference type="AlphaFoldDB" id="A0A327YVR6"/>
<dbReference type="GO" id="GO:0003677">
    <property type="term" value="F:DNA binding"/>
    <property type="evidence" value="ECO:0007669"/>
    <property type="project" value="InterPro"/>
</dbReference>
<protein>
    <recommendedName>
        <fullName evidence="1">HTH cro/C1-type domain-containing protein</fullName>
    </recommendedName>
</protein>
<dbReference type="PROSITE" id="PS50943">
    <property type="entry name" value="HTH_CROC1"/>
    <property type="match status" value="1"/>
</dbReference>
<dbReference type="OrthoDB" id="680449at2"/>
<dbReference type="EMBL" id="QLMI01000001">
    <property type="protein sequence ID" value="RAK25160.1"/>
    <property type="molecule type" value="Genomic_DNA"/>
</dbReference>
<name>A0A327YVR6_9FLAO</name>
<evidence type="ECO:0000313" key="3">
    <source>
        <dbReference type="Proteomes" id="UP000249620"/>
    </source>
</evidence>
<dbReference type="Proteomes" id="UP000249620">
    <property type="component" value="Unassembled WGS sequence"/>
</dbReference>
<sequence length="154" mass="17969">MKSLEKKLNELDKSFDDLFLELENDYEVEAKVLASKILSEIKHLTDRRNLNRKDIAELLGTSASYLTQLYRGNKLLNLITLAKFKNKLDINIEINVTEKSYSNTVDDFCYSEIKRHRADNNYNWMILINNNSNNIDLDIDNTNKSKTNKKSLYA</sequence>
<reference evidence="2 3" key="1">
    <citation type="submission" date="2018-06" db="EMBL/GenBank/DDBJ databases">
        <title>Genomic Encyclopedia of Type Strains, Phase III (KMG-III): the genomes of soil and plant-associated and newly described type strains.</title>
        <authorList>
            <person name="Whitman W."/>
        </authorList>
    </citation>
    <scope>NUCLEOTIDE SEQUENCE [LARGE SCALE GENOMIC DNA]</scope>
    <source>
        <strain evidence="2 3">CGMCC 1.12398</strain>
    </source>
</reference>
<dbReference type="InterPro" id="IPR010982">
    <property type="entry name" value="Lambda_DNA-bd_dom_sf"/>
</dbReference>
<dbReference type="SUPFAM" id="SSF47413">
    <property type="entry name" value="lambda repressor-like DNA-binding domains"/>
    <property type="match status" value="1"/>
</dbReference>
<comment type="caution">
    <text evidence="2">The sequence shown here is derived from an EMBL/GenBank/DDBJ whole genome shotgun (WGS) entry which is preliminary data.</text>
</comment>
<evidence type="ECO:0000259" key="1">
    <source>
        <dbReference type="PROSITE" id="PS50943"/>
    </source>
</evidence>
<dbReference type="InterPro" id="IPR001387">
    <property type="entry name" value="Cro/C1-type_HTH"/>
</dbReference>
<dbReference type="CDD" id="cd00093">
    <property type="entry name" value="HTH_XRE"/>
    <property type="match status" value="1"/>
</dbReference>
<accession>A0A327YVR6</accession>
<dbReference type="RefSeq" id="WP_111565727.1">
    <property type="nucleotide sequence ID" value="NZ_QLMI01000001.1"/>
</dbReference>
<feature type="domain" description="HTH cro/C1-type" evidence="1">
    <location>
        <begin position="41"/>
        <end position="95"/>
    </location>
</feature>
<dbReference type="Gene3D" id="1.10.260.40">
    <property type="entry name" value="lambda repressor-like DNA-binding domains"/>
    <property type="match status" value="1"/>
</dbReference>
<evidence type="ECO:0000313" key="2">
    <source>
        <dbReference type="EMBL" id="RAK25160.1"/>
    </source>
</evidence>